<dbReference type="NCBIfam" id="NF037970">
    <property type="entry name" value="vanZ_1"/>
    <property type="match status" value="1"/>
</dbReference>
<evidence type="ECO:0000313" key="3">
    <source>
        <dbReference type="EMBL" id="TWI91392.1"/>
    </source>
</evidence>
<dbReference type="AlphaFoldDB" id="A0A562TD09"/>
<dbReference type="PANTHER" id="PTHR28008:SF1">
    <property type="entry name" value="DOMAIN PROTEIN, PUTATIVE (AFU_ORTHOLOGUE AFUA_3G10980)-RELATED"/>
    <property type="match status" value="1"/>
</dbReference>
<feature type="transmembrane region" description="Helical" evidence="1">
    <location>
        <begin position="67"/>
        <end position="88"/>
    </location>
</feature>
<dbReference type="OrthoDB" id="1524985at2"/>
<comment type="caution">
    <text evidence="3">The sequence shown here is derived from an EMBL/GenBank/DDBJ whole genome shotgun (WGS) entry which is preliminary data.</text>
</comment>
<name>A0A562TD09_CHIJA</name>
<sequence length="132" mass="15046">MKILRYYIPAVLWIILILVVCTLPGKDIPHTSWFDRIHMDKVVHFGLFGGIVLFLSLGYYLQKKHISPLTLLLFVLGAAVYGLAIEFIQKYFAIDRSFDMNDVAADTLGAIAGIWVFKLIRRWFLKPGDTTA</sequence>
<dbReference type="Proteomes" id="UP000316778">
    <property type="component" value="Unassembled WGS sequence"/>
</dbReference>
<feature type="transmembrane region" description="Helical" evidence="1">
    <location>
        <begin position="6"/>
        <end position="23"/>
    </location>
</feature>
<dbReference type="EMBL" id="VLLG01000002">
    <property type="protein sequence ID" value="TWI91392.1"/>
    <property type="molecule type" value="Genomic_DNA"/>
</dbReference>
<feature type="domain" description="VanZ-like" evidence="2">
    <location>
        <begin position="36"/>
        <end position="120"/>
    </location>
</feature>
<feature type="transmembrane region" description="Helical" evidence="1">
    <location>
        <begin position="43"/>
        <end position="61"/>
    </location>
</feature>
<dbReference type="Pfam" id="PF04892">
    <property type="entry name" value="VanZ"/>
    <property type="match status" value="1"/>
</dbReference>
<dbReference type="InterPro" id="IPR006976">
    <property type="entry name" value="VanZ-like"/>
</dbReference>
<keyword evidence="4" id="KW-1185">Reference proteome</keyword>
<keyword evidence="1" id="KW-0812">Transmembrane</keyword>
<protein>
    <submittedName>
        <fullName evidence="3">VanZ like protein</fullName>
    </submittedName>
</protein>
<keyword evidence="1" id="KW-0472">Membrane</keyword>
<accession>A0A562TD09</accession>
<evidence type="ECO:0000259" key="2">
    <source>
        <dbReference type="Pfam" id="PF04892"/>
    </source>
</evidence>
<keyword evidence="1" id="KW-1133">Transmembrane helix</keyword>
<evidence type="ECO:0000313" key="4">
    <source>
        <dbReference type="Proteomes" id="UP000316778"/>
    </source>
</evidence>
<proteinExistence type="predicted"/>
<dbReference type="PANTHER" id="PTHR28008">
    <property type="entry name" value="DOMAIN PROTEIN, PUTATIVE (AFU_ORTHOLOGUE AFUA_3G10980)-RELATED"/>
    <property type="match status" value="1"/>
</dbReference>
<organism evidence="3 4">
    <name type="scientific">Chitinophaga japonensis</name>
    <name type="common">Flexibacter japonensis</name>
    <dbReference type="NCBI Taxonomy" id="104662"/>
    <lineage>
        <taxon>Bacteria</taxon>
        <taxon>Pseudomonadati</taxon>
        <taxon>Bacteroidota</taxon>
        <taxon>Chitinophagia</taxon>
        <taxon>Chitinophagales</taxon>
        <taxon>Chitinophagaceae</taxon>
        <taxon>Chitinophaga</taxon>
    </lineage>
</organism>
<evidence type="ECO:0000256" key="1">
    <source>
        <dbReference type="SAM" id="Phobius"/>
    </source>
</evidence>
<dbReference type="RefSeq" id="WP_145710544.1">
    <property type="nucleotide sequence ID" value="NZ_BAAAFY010000001.1"/>
</dbReference>
<gene>
    <name evidence="3" type="ORF">LX66_0761</name>
</gene>
<reference evidence="3 4" key="1">
    <citation type="journal article" date="2013" name="Stand. Genomic Sci.">
        <title>Genomic Encyclopedia of Type Strains, Phase I: The one thousand microbial genomes (KMG-I) project.</title>
        <authorList>
            <person name="Kyrpides N.C."/>
            <person name="Woyke T."/>
            <person name="Eisen J.A."/>
            <person name="Garrity G."/>
            <person name="Lilburn T.G."/>
            <person name="Beck B.J."/>
            <person name="Whitman W.B."/>
            <person name="Hugenholtz P."/>
            <person name="Klenk H.P."/>
        </authorList>
    </citation>
    <scope>NUCLEOTIDE SEQUENCE [LARGE SCALE GENOMIC DNA]</scope>
    <source>
        <strain evidence="3 4">DSM 13484</strain>
    </source>
</reference>